<dbReference type="InterPro" id="IPR029052">
    <property type="entry name" value="Metallo-depent_PP-like"/>
</dbReference>
<dbReference type="GO" id="GO:0016787">
    <property type="term" value="F:hydrolase activity"/>
    <property type="evidence" value="ECO:0007669"/>
    <property type="project" value="UniProtKB-KW"/>
</dbReference>
<dbReference type="PANTHER" id="PTHR11575:SF24">
    <property type="entry name" value="5'-NUCLEOTIDASE"/>
    <property type="match status" value="1"/>
</dbReference>
<dbReference type="Gene3D" id="3.60.21.10">
    <property type="match status" value="1"/>
</dbReference>
<dbReference type="InterPro" id="IPR036907">
    <property type="entry name" value="5'-Nucleotdase_C_sf"/>
</dbReference>
<feature type="domain" description="Calcineurin-like phosphoesterase" evidence="3">
    <location>
        <begin position="34"/>
        <end position="242"/>
    </location>
</feature>
<dbReference type="CDD" id="cd00845">
    <property type="entry name" value="MPP_UshA_N_like"/>
    <property type="match status" value="1"/>
</dbReference>
<dbReference type="InterPro" id="IPR008334">
    <property type="entry name" value="5'-Nucleotdase_C"/>
</dbReference>
<organism evidence="5 6">
    <name type="scientific">Selenomonas ruminantium</name>
    <dbReference type="NCBI Taxonomy" id="971"/>
    <lineage>
        <taxon>Bacteria</taxon>
        <taxon>Bacillati</taxon>
        <taxon>Bacillota</taxon>
        <taxon>Negativicutes</taxon>
        <taxon>Selenomonadales</taxon>
        <taxon>Selenomonadaceae</taxon>
        <taxon>Selenomonas</taxon>
    </lineage>
</organism>
<keyword evidence="2" id="KW-0547">Nucleotide-binding</keyword>
<evidence type="ECO:0000259" key="3">
    <source>
        <dbReference type="Pfam" id="PF00149"/>
    </source>
</evidence>
<evidence type="ECO:0000256" key="2">
    <source>
        <dbReference type="RuleBase" id="RU362119"/>
    </source>
</evidence>
<comment type="caution">
    <text evidence="5">The sequence shown here is derived from an EMBL/GenBank/DDBJ whole genome shotgun (WGS) entry which is preliminary data.</text>
</comment>
<feature type="domain" description="5'-Nucleotidase C-terminal" evidence="4">
    <location>
        <begin position="320"/>
        <end position="473"/>
    </location>
</feature>
<keyword evidence="1" id="KW-0732">Signal</keyword>
<evidence type="ECO:0000313" key="5">
    <source>
        <dbReference type="EMBL" id="MBE6093289.1"/>
    </source>
</evidence>
<dbReference type="GO" id="GO:0009166">
    <property type="term" value="P:nucleotide catabolic process"/>
    <property type="evidence" value="ECO:0007669"/>
    <property type="project" value="InterPro"/>
</dbReference>
<dbReference type="PANTHER" id="PTHR11575">
    <property type="entry name" value="5'-NUCLEOTIDASE-RELATED"/>
    <property type="match status" value="1"/>
</dbReference>
<evidence type="ECO:0000256" key="1">
    <source>
        <dbReference type="ARBA" id="ARBA00022729"/>
    </source>
</evidence>
<accession>A0A927WTS3</accession>
<dbReference type="GO" id="GO:0000166">
    <property type="term" value="F:nucleotide binding"/>
    <property type="evidence" value="ECO:0007669"/>
    <property type="project" value="UniProtKB-KW"/>
</dbReference>
<dbReference type="InterPro" id="IPR006179">
    <property type="entry name" value="5_nucleotidase/apyrase"/>
</dbReference>
<dbReference type="SUPFAM" id="SSF56300">
    <property type="entry name" value="Metallo-dependent phosphatases"/>
    <property type="match status" value="1"/>
</dbReference>
<dbReference type="PRINTS" id="PR01607">
    <property type="entry name" value="APYRASEFAMLY"/>
</dbReference>
<reference evidence="5" key="1">
    <citation type="submission" date="2019-04" db="EMBL/GenBank/DDBJ databases">
        <title>Evolution of Biomass-Degrading Anaerobic Consortia Revealed by Metagenomics.</title>
        <authorList>
            <person name="Peng X."/>
        </authorList>
    </citation>
    <scope>NUCLEOTIDE SEQUENCE</scope>
    <source>
        <strain evidence="5">SIG240</strain>
    </source>
</reference>
<dbReference type="EMBL" id="SVBY01000069">
    <property type="protein sequence ID" value="MBE6093289.1"/>
    <property type="molecule type" value="Genomic_DNA"/>
</dbReference>
<comment type="similarity">
    <text evidence="2">Belongs to the 5'-nucleotidase family.</text>
</comment>
<evidence type="ECO:0000259" key="4">
    <source>
        <dbReference type="Pfam" id="PF02872"/>
    </source>
</evidence>
<sequence length="509" mass="55503">MNVRHCVLMLVIGIIIWLPQPSEAIQTSEGVRITIVHTNDTHTRIKPEDNSGKSMGWATLAAAIKKERELNPDTLVLDAGDTFHGLPLATLSNGEIMVPLLNLTGYDAMCLGNQDFNYGVPHLLELSKRLNFPILVANVAYKDSGQLPFAPYKEFNLSGVKIAVFGLVTPETKLKISPLLTKNLSFLDPVQQAQLMVDKLRSHNDLVIAVTHLGIDPASADKSTLVAQKVKGIDIIIDGHSHTILPQGIKEGDTLICQTGCYDSYLGEVNVTIKNHRVVDKSAKLLGLKEVNQLAPIPDLEVLREIERSTKSAQPMLEKVIGQSSRKFQYNREQIRTGETELGDYAADAYRGICGADIAIVNAGTFRADIPQGTITRGDTIKVFPFGNIVQKIQVTGAQVKEALEHGVSRYPADVGIFPQVSGISFTLDSSAQAGKRVVSVEVNGKPLDLTQKYSLAVTNFMHMGGDGYSMLVNAPLLGEYGLADDVLAAWISRGENLRSFGQRIRIDK</sequence>
<dbReference type="AlphaFoldDB" id="A0A927WTS3"/>
<gene>
    <name evidence="5" type="ORF">E7201_09025</name>
</gene>
<dbReference type="Pfam" id="PF02872">
    <property type="entry name" value="5_nucleotid_C"/>
    <property type="match status" value="1"/>
</dbReference>
<proteinExistence type="inferred from homology"/>
<dbReference type="Pfam" id="PF00149">
    <property type="entry name" value="Metallophos"/>
    <property type="match status" value="1"/>
</dbReference>
<dbReference type="Gene3D" id="3.90.780.10">
    <property type="entry name" value="5'-Nucleotidase, C-terminal domain"/>
    <property type="match status" value="1"/>
</dbReference>
<dbReference type="Proteomes" id="UP000761380">
    <property type="component" value="Unassembled WGS sequence"/>
</dbReference>
<dbReference type="SUPFAM" id="SSF55816">
    <property type="entry name" value="5'-nucleotidase (syn. UDP-sugar hydrolase), C-terminal domain"/>
    <property type="match status" value="1"/>
</dbReference>
<name>A0A927WTS3_SELRU</name>
<evidence type="ECO:0000313" key="6">
    <source>
        <dbReference type="Proteomes" id="UP000761380"/>
    </source>
</evidence>
<keyword evidence="2" id="KW-0378">Hydrolase</keyword>
<protein>
    <submittedName>
        <fullName evidence="5">Bifunctional metallophosphatase/5'-nucleotidase</fullName>
    </submittedName>
</protein>
<dbReference type="InterPro" id="IPR004843">
    <property type="entry name" value="Calcineurin-like_PHP"/>
</dbReference>